<evidence type="ECO:0000256" key="4">
    <source>
        <dbReference type="ARBA" id="ARBA00022989"/>
    </source>
</evidence>
<dbReference type="EnsemblMetazoa" id="SCAU003751-RA">
    <property type="protein sequence ID" value="SCAU003751-PA"/>
    <property type="gene ID" value="SCAU003751"/>
</dbReference>
<feature type="transmembrane region" description="Helical" evidence="6">
    <location>
        <begin position="75"/>
        <end position="95"/>
    </location>
</feature>
<name>A0A1I8P0P2_STOCA</name>
<dbReference type="InterPro" id="IPR026749">
    <property type="entry name" value="Tmem135"/>
</dbReference>
<feature type="transmembrane region" description="Helical" evidence="6">
    <location>
        <begin position="337"/>
        <end position="362"/>
    </location>
</feature>
<organism evidence="8 9">
    <name type="scientific">Stomoxys calcitrans</name>
    <name type="common">Stable fly</name>
    <name type="synonym">Conops calcitrans</name>
    <dbReference type="NCBI Taxonomy" id="35570"/>
    <lineage>
        <taxon>Eukaryota</taxon>
        <taxon>Metazoa</taxon>
        <taxon>Ecdysozoa</taxon>
        <taxon>Arthropoda</taxon>
        <taxon>Hexapoda</taxon>
        <taxon>Insecta</taxon>
        <taxon>Pterygota</taxon>
        <taxon>Neoptera</taxon>
        <taxon>Endopterygota</taxon>
        <taxon>Diptera</taxon>
        <taxon>Brachycera</taxon>
        <taxon>Muscomorpha</taxon>
        <taxon>Muscoidea</taxon>
        <taxon>Muscidae</taxon>
        <taxon>Stomoxys</taxon>
    </lineage>
</organism>
<evidence type="ECO:0000256" key="6">
    <source>
        <dbReference type="SAM" id="Phobius"/>
    </source>
</evidence>
<proteinExistence type="inferred from homology"/>
<keyword evidence="4 6" id="KW-1133">Transmembrane helix</keyword>
<evidence type="ECO:0000256" key="3">
    <source>
        <dbReference type="ARBA" id="ARBA00022692"/>
    </source>
</evidence>
<keyword evidence="9" id="KW-1185">Reference proteome</keyword>
<gene>
    <name evidence="8" type="primary">106087011</name>
</gene>
<keyword evidence="5 6" id="KW-0472">Membrane</keyword>
<dbReference type="PANTHER" id="PTHR12459">
    <property type="entry name" value="TRANSMEMBRANE PROTEIN 135-RELATED"/>
    <property type="match status" value="1"/>
</dbReference>
<dbReference type="KEGG" id="scac:106087011"/>
<reference evidence="8" key="1">
    <citation type="submission" date="2020-05" db="UniProtKB">
        <authorList>
            <consortium name="EnsemblMetazoa"/>
        </authorList>
    </citation>
    <scope>IDENTIFICATION</scope>
    <source>
        <strain evidence="8">USDA</strain>
    </source>
</reference>
<feature type="transmembrane region" description="Helical" evidence="6">
    <location>
        <begin position="156"/>
        <end position="172"/>
    </location>
</feature>
<dbReference type="InterPro" id="IPR031926">
    <property type="entry name" value="TMEM135_N"/>
</dbReference>
<comment type="subcellular location">
    <subcellularLocation>
        <location evidence="1">Endomembrane system</location>
        <topology evidence="1">Multi-pass membrane protein</topology>
    </subcellularLocation>
</comment>
<evidence type="ECO:0000259" key="7">
    <source>
        <dbReference type="Pfam" id="PF15982"/>
    </source>
</evidence>
<protein>
    <recommendedName>
        <fullName evidence="7">Transmembrane protein 135 N-terminal domain-containing protein</fullName>
    </recommendedName>
</protein>
<evidence type="ECO:0000256" key="5">
    <source>
        <dbReference type="ARBA" id="ARBA00023136"/>
    </source>
</evidence>
<dbReference type="AlphaFoldDB" id="A0A1I8P0P2"/>
<evidence type="ECO:0000313" key="8">
    <source>
        <dbReference type="EnsemblMetazoa" id="SCAU003751-PA"/>
    </source>
</evidence>
<feature type="transmembrane region" description="Helical" evidence="6">
    <location>
        <begin position="101"/>
        <end position="119"/>
    </location>
</feature>
<feature type="domain" description="Transmembrane protein 135 N-terminal" evidence="7">
    <location>
        <begin position="14"/>
        <end position="145"/>
    </location>
</feature>
<comment type="similarity">
    <text evidence="2">Belongs to the TMEM135 family.</text>
</comment>
<dbReference type="GO" id="GO:0012505">
    <property type="term" value="C:endomembrane system"/>
    <property type="evidence" value="ECO:0007669"/>
    <property type="project" value="UniProtKB-SubCell"/>
</dbReference>
<evidence type="ECO:0000256" key="2">
    <source>
        <dbReference type="ARBA" id="ARBA00008924"/>
    </source>
</evidence>
<dbReference type="Proteomes" id="UP000095300">
    <property type="component" value="Unassembled WGS sequence"/>
</dbReference>
<keyword evidence="3 6" id="KW-0812">Transmembrane</keyword>
<feature type="transmembrane region" description="Helical" evidence="6">
    <location>
        <begin position="382"/>
        <end position="402"/>
    </location>
</feature>
<accession>A0A1I8P0P2</accession>
<evidence type="ECO:0000313" key="9">
    <source>
        <dbReference type="Proteomes" id="UP000095300"/>
    </source>
</evidence>
<feature type="transmembrane region" description="Helical" evidence="6">
    <location>
        <begin position="36"/>
        <end position="54"/>
    </location>
</feature>
<sequence>MTVQSKLATTLCTCKDFQHPWTDSCVNATAGLLLSATPYCLRVYSMVYVLSLVMRHKIPTLDDLRKTVQGILQSTAFLVTNSYGFIMFNCLLRYLMGHYTVYTAAFLPTFLASLMAIVVERPQRRPLLALYVANVATESLWNMAVARGWAKSIPNGQVLIFGASISTLLYLYRLGLHNTTCKDSLFGILRIFVGKTEEGDAKGKEVKFDDSVPATSTAQRTSRPPVSLSTINGWVQLYSRFIGKLKGKHESCTHKCGCLSYAVMGGLKPLLGGIGIQVALKLVMNFKKVIQNKLDWKQTILNKKTLNLGLFLGSFSFLYKSVSCGLRHSFNRDDPRFAIPAGLIGSLSFFYYPDTTVALYVMWKTLQIVYNLGIKEKKVPEVPGFTILLYAFCTAVLFHSGIMEAKTLRPSYYRFLQAISGQRLNKFNLVPMDAFGLNTFAQTEEVLKAYKLTDRTSLPQCSLASW</sequence>
<dbReference type="OrthoDB" id="291792at2759"/>
<dbReference type="Pfam" id="PF15982">
    <property type="entry name" value="TMEM135_C_rich"/>
    <property type="match status" value="1"/>
</dbReference>
<evidence type="ECO:0000256" key="1">
    <source>
        <dbReference type="ARBA" id="ARBA00004127"/>
    </source>
</evidence>
<dbReference type="VEuPathDB" id="VectorBase:SCAU003751"/>
<dbReference type="PANTHER" id="PTHR12459:SF15">
    <property type="entry name" value="TRANSMEMBRANE PROTEIN 135"/>
    <property type="match status" value="1"/>
</dbReference>